<evidence type="ECO:0000313" key="3">
    <source>
        <dbReference type="Proteomes" id="UP001066276"/>
    </source>
</evidence>
<sequence>NMNLEEPTAKNYKILNEITNIHQNEVAQRKARKLRRDESDYKNGRIFTFSRKYDHLIKRIESPQNYEAGSSSSLNSVSTNNSEMSGCSNTSRNDLTTQQGTPSFLTEVQRIRQGQWETNRRL</sequence>
<proteinExistence type="predicted"/>
<dbReference type="AlphaFoldDB" id="A0AAV7WB64"/>
<reference evidence="2" key="1">
    <citation type="journal article" date="2022" name="bioRxiv">
        <title>Sequencing and chromosome-scale assembly of the giantPleurodeles waltlgenome.</title>
        <authorList>
            <person name="Brown T."/>
            <person name="Elewa A."/>
            <person name="Iarovenko S."/>
            <person name="Subramanian E."/>
            <person name="Araus A.J."/>
            <person name="Petzold A."/>
            <person name="Susuki M."/>
            <person name="Suzuki K.-i.T."/>
            <person name="Hayashi T."/>
            <person name="Toyoda A."/>
            <person name="Oliveira C."/>
            <person name="Osipova E."/>
            <person name="Leigh N.D."/>
            <person name="Simon A."/>
            <person name="Yun M.H."/>
        </authorList>
    </citation>
    <scope>NUCLEOTIDE SEQUENCE</scope>
    <source>
        <strain evidence="2">20211129_DDA</strain>
        <tissue evidence="2">Liver</tissue>
    </source>
</reference>
<accession>A0AAV7WB64</accession>
<dbReference type="EMBL" id="JANPWB010000002">
    <property type="protein sequence ID" value="KAJ1209951.1"/>
    <property type="molecule type" value="Genomic_DNA"/>
</dbReference>
<protein>
    <submittedName>
        <fullName evidence="2">Uncharacterized protein</fullName>
    </submittedName>
</protein>
<feature type="compositionally biased region" description="Polar residues" evidence="1">
    <location>
        <begin position="83"/>
        <end position="106"/>
    </location>
</feature>
<feature type="non-terminal residue" evidence="2">
    <location>
        <position position="1"/>
    </location>
</feature>
<feature type="compositionally biased region" description="Low complexity" evidence="1">
    <location>
        <begin position="70"/>
        <end position="82"/>
    </location>
</feature>
<feature type="region of interest" description="Disordered" evidence="1">
    <location>
        <begin position="64"/>
        <end position="122"/>
    </location>
</feature>
<feature type="non-terminal residue" evidence="2">
    <location>
        <position position="122"/>
    </location>
</feature>
<comment type="caution">
    <text evidence="2">The sequence shown here is derived from an EMBL/GenBank/DDBJ whole genome shotgun (WGS) entry which is preliminary data.</text>
</comment>
<gene>
    <name evidence="2" type="ORF">NDU88_005320</name>
</gene>
<organism evidence="2 3">
    <name type="scientific">Pleurodeles waltl</name>
    <name type="common">Iberian ribbed newt</name>
    <dbReference type="NCBI Taxonomy" id="8319"/>
    <lineage>
        <taxon>Eukaryota</taxon>
        <taxon>Metazoa</taxon>
        <taxon>Chordata</taxon>
        <taxon>Craniata</taxon>
        <taxon>Vertebrata</taxon>
        <taxon>Euteleostomi</taxon>
        <taxon>Amphibia</taxon>
        <taxon>Batrachia</taxon>
        <taxon>Caudata</taxon>
        <taxon>Salamandroidea</taxon>
        <taxon>Salamandridae</taxon>
        <taxon>Pleurodelinae</taxon>
        <taxon>Pleurodeles</taxon>
    </lineage>
</organism>
<name>A0AAV7WB64_PLEWA</name>
<evidence type="ECO:0000313" key="2">
    <source>
        <dbReference type="EMBL" id="KAJ1209951.1"/>
    </source>
</evidence>
<dbReference type="Proteomes" id="UP001066276">
    <property type="component" value="Chromosome 1_2"/>
</dbReference>
<evidence type="ECO:0000256" key="1">
    <source>
        <dbReference type="SAM" id="MobiDB-lite"/>
    </source>
</evidence>
<keyword evidence="3" id="KW-1185">Reference proteome</keyword>